<keyword evidence="17" id="KW-1185">Reference proteome</keyword>
<dbReference type="NCBIfam" id="NF007000">
    <property type="entry name" value="PRK09463.1"/>
    <property type="match status" value="1"/>
</dbReference>
<dbReference type="InterPro" id="IPR046373">
    <property type="entry name" value="Acyl-CoA_Oxase/DH_mid-dom_sf"/>
</dbReference>
<dbReference type="Pfam" id="PF02771">
    <property type="entry name" value="Acyl-CoA_dh_N"/>
    <property type="match status" value="1"/>
</dbReference>
<dbReference type="Proteomes" id="UP000664344">
    <property type="component" value="Unassembled WGS sequence"/>
</dbReference>
<dbReference type="InterPro" id="IPR013786">
    <property type="entry name" value="AcylCoA_DH/ox_N"/>
</dbReference>
<accession>A0ABS3B924</accession>
<evidence type="ECO:0000256" key="2">
    <source>
        <dbReference type="ARBA" id="ARBA00005005"/>
    </source>
</evidence>
<dbReference type="RefSeq" id="WP_206556340.1">
    <property type="nucleotide sequence ID" value="NZ_JAFKDB010000002.1"/>
</dbReference>
<comment type="similarity">
    <text evidence="3">Belongs to the acyl-CoA dehydrogenase family.</text>
</comment>
<organism evidence="16 17">
    <name type="scientific">Marinobacter daepoensis</name>
    <dbReference type="NCBI Taxonomy" id="262077"/>
    <lineage>
        <taxon>Bacteria</taxon>
        <taxon>Pseudomonadati</taxon>
        <taxon>Pseudomonadota</taxon>
        <taxon>Gammaproteobacteria</taxon>
        <taxon>Pseudomonadales</taxon>
        <taxon>Marinobacteraceae</taxon>
        <taxon>Marinobacter</taxon>
    </lineage>
</organism>
<dbReference type="InterPro" id="IPR009100">
    <property type="entry name" value="AcylCoA_DH/oxidase_NM_dom_sf"/>
</dbReference>
<dbReference type="Pfam" id="PF09317">
    <property type="entry name" value="ACDH_C"/>
    <property type="match status" value="1"/>
</dbReference>
<dbReference type="EC" id="1.3.8.8" evidence="5"/>
<keyword evidence="7" id="KW-0285">Flavoprotein</keyword>
<keyword evidence="8" id="KW-0274">FAD</keyword>
<dbReference type="EC" id="1.3.8.7" evidence="4"/>
<dbReference type="SUPFAM" id="SSF56645">
    <property type="entry name" value="Acyl-CoA dehydrogenase NM domain-like"/>
    <property type="match status" value="1"/>
</dbReference>
<gene>
    <name evidence="16" type="ORF">JYP53_00320</name>
</gene>
<dbReference type="NCBIfam" id="NF009586">
    <property type="entry name" value="PRK13026.1"/>
    <property type="match status" value="1"/>
</dbReference>
<evidence type="ECO:0000256" key="12">
    <source>
        <dbReference type="SAM" id="Phobius"/>
    </source>
</evidence>
<keyword evidence="12" id="KW-0472">Membrane</keyword>
<dbReference type="Gene3D" id="2.40.110.10">
    <property type="entry name" value="Butyryl-CoA Dehydrogenase, subunit A, domain 2"/>
    <property type="match status" value="1"/>
</dbReference>
<evidence type="ECO:0000256" key="11">
    <source>
        <dbReference type="ARBA" id="ARBA00049247"/>
    </source>
</evidence>
<evidence type="ECO:0000313" key="17">
    <source>
        <dbReference type="Proteomes" id="UP000664344"/>
    </source>
</evidence>
<evidence type="ECO:0000313" key="16">
    <source>
        <dbReference type="EMBL" id="MBN7768346.1"/>
    </source>
</evidence>
<dbReference type="PANTHER" id="PTHR48083:SF33">
    <property type="entry name" value="ACYL-COENZYME A DEHYDROGENASE"/>
    <property type="match status" value="1"/>
</dbReference>
<name>A0ABS3B924_9GAMM</name>
<comment type="catalytic activity">
    <reaction evidence="10">
        <text>a medium-chain 2,3-saturated fatty acyl-CoA + oxidized [electron-transfer flavoprotein] + H(+) = a medium-chain (2E)-enoyl-CoA + reduced [electron-transfer flavoprotein]</text>
        <dbReference type="Rhea" id="RHEA:14477"/>
        <dbReference type="Rhea" id="RHEA-COMP:10685"/>
        <dbReference type="Rhea" id="RHEA-COMP:10686"/>
        <dbReference type="ChEBI" id="CHEBI:15378"/>
        <dbReference type="ChEBI" id="CHEBI:57692"/>
        <dbReference type="ChEBI" id="CHEBI:58307"/>
        <dbReference type="ChEBI" id="CHEBI:83723"/>
        <dbReference type="ChEBI" id="CHEBI:83726"/>
        <dbReference type="EC" id="1.3.8.7"/>
    </reaction>
</comment>
<comment type="cofactor">
    <cofactor evidence="1">
        <name>FAD</name>
        <dbReference type="ChEBI" id="CHEBI:57692"/>
    </cofactor>
</comment>
<dbReference type="InterPro" id="IPR015396">
    <property type="entry name" value="FadE_C"/>
</dbReference>
<evidence type="ECO:0000256" key="1">
    <source>
        <dbReference type="ARBA" id="ARBA00001974"/>
    </source>
</evidence>
<dbReference type="Gene3D" id="1.20.140.10">
    <property type="entry name" value="Butyryl-CoA Dehydrogenase, subunit A, domain 3"/>
    <property type="match status" value="1"/>
</dbReference>
<feature type="transmembrane region" description="Helical" evidence="12">
    <location>
        <begin position="42"/>
        <end position="61"/>
    </location>
</feature>
<evidence type="ECO:0000256" key="7">
    <source>
        <dbReference type="ARBA" id="ARBA00022630"/>
    </source>
</evidence>
<dbReference type="InterPro" id="IPR050741">
    <property type="entry name" value="Acyl-CoA_dehydrogenase"/>
</dbReference>
<dbReference type="EMBL" id="JAFKDB010000002">
    <property type="protein sequence ID" value="MBN7768346.1"/>
    <property type="molecule type" value="Genomic_DNA"/>
</dbReference>
<evidence type="ECO:0000256" key="4">
    <source>
        <dbReference type="ARBA" id="ARBA00012033"/>
    </source>
</evidence>
<keyword evidence="12" id="KW-1133">Transmembrane helix</keyword>
<evidence type="ECO:0000256" key="9">
    <source>
        <dbReference type="ARBA" id="ARBA00023002"/>
    </source>
</evidence>
<dbReference type="Gene3D" id="1.10.540.10">
    <property type="entry name" value="Acyl-CoA dehydrogenase/oxidase, N-terminal domain"/>
    <property type="match status" value="1"/>
</dbReference>
<feature type="domain" description="Acyl-CoA dehydrogenase C-terminal bacterial-type" evidence="15">
    <location>
        <begin position="515"/>
        <end position="808"/>
    </location>
</feature>
<comment type="catalytic activity">
    <reaction evidence="11">
        <text>a long-chain 2,3-saturated fatty acyl-CoA + oxidized [electron-transfer flavoprotein] + H(+) = a long-chain (2E)-enoyl-CoA + reduced [electron-transfer flavoprotein]</text>
        <dbReference type="Rhea" id="RHEA:17721"/>
        <dbReference type="Rhea" id="RHEA-COMP:10685"/>
        <dbReference type="Rhea" id="RHEA-COMP:10686"/>
        <dbReference type="ChEBI" id="CHEBI:15378"/>
        <dbReference type="ChEBI" id="CHEBI:57692"/>
        <dbReference type="ChEBI" id="CHEBI:58307"/>
        <dbReference type="ChEBI" id="CHEBI:83721"/>
        <dbReference type="ChEBI" id="CHEBI:83727"/>
        <dbReference type="EC" id="1.3.8.8"/>
    </reaction>
</comment>
<keyword evidence="9" id="KW-0560">Oxidoreductase</keyword>
<feature type="domain" description="Acyl-CoA dehydrogenase/oxidase C-terminal" evidence="13">
    <location>
        <begin position="361"/>
        <end position="504"/>
    </location>
</feature>
<dbReference type="InterPro" id="IPR036250">
    <property type="entry name" value="AcylCo_DH-like_C"/>
</dbReference>
<evidence type="ECO:0000256" key="5">
    <source>
        <dbReference type="ARBA" id="ARBA00012040"/>
    </source>
</evidence>
<proteinExistence type="inferred from homology"/>
<evidence type="ECO:0000256" key="6">
    <source>
        <dbReference type="ARBA" id="ARBA00020144"/>
    </source>
</evidence>
<evidence type="ECO:0000259" key="14">
    <source>
        <dbReference type="Pfam" id="PF02771"/>
    </source>
</evidence>
<evidence type="ECO:0000259" key="13">
    <source>
        <dbReference type="Pfam" id="PF00441"/>
    </source>
</evidence>
<dbReference type="PANTHER" id="PTHR48083">
    <property type="entry name" value="MEDIUM-CHAIN SPECIFIC ACYL-COA DEHYDROGENASE, MITOCHONDRIAL-RELATED"/>
    <property type="match status" value="1"/>
</dbReference>
<dbReference type="InterPro" id="IPR009075">
    <property type="entry name" value="AcylCo_DH/oxidase_C"/>
</dbReference>
<reference evidence="16 17" key="1">
    <citation type="submission" date="2021-02" db="EMBL/GenBank/DDBJ databases">
        <title>PHA producing bacteria isolated from coastal sediment in Guangdong, Shenzhen.</title>
        <authorList>
            <person name="Zheng W."/>
            <person name="Yu S."/>
            <person name="Huang Y."/>
        </authorList>
    </citation>
    <scope>NUCLEOTIDE SEQUENCE [LARGE SCALE GENOMIC DNA]</scope>
    <source>
        <strain evidence="16 17">TN21-5</strain>
    </source>
</reference>
<dbReference type="SUPFAM" id="SSF47203">
    <property type="entry name" value="Acyl-CoA dehydrogenase C-terminal domain-like"/>
    <property type="match status" value="1"/>
</dbReference>
<evidence type="ECO:0000256" key="3">
    <source>
        <dbReference type="ARBA" id="ARBA00009347"/>
    </source>
</evidence>
<feature type="domain" description="Acyl-CoA dehydrogenase/oxidase N-terminal" evidence="14">
    <location>
        <begin position="138"/>
        <end position="233"/>
    </location>
</feature>
<sequence>MSVLLLILSALALIYFSVGGKTAAIVMSVATLAGVAQDDWHLLSFLSGGILLALALLVTLPGDLRLDKFSRPLLGWVRRRLPRLSDTEQEALRSGSVDWDGELFSGKPAWNKLLDAPPAHLTSEEQAFLDGPVEELCHMLDDWRITHEHYDLPDKVWKFIRNQGFFGLVIPKENGGLGFSNTAHSEIVMKISTRSVSAAVTVMVPNSLGPGELLMHYGTDGQKQHYLPRLASGTEIPCFALTSPVAGSDAGAIPDKGIVCKGQWNGKEVLGLKITWNKRYITLAPVATLIGLAIKVYDPEHLLGEQDEIGVTCVLVPRETEGVNTGARHLPMNTVFMNGPTWGTDVFIPMEQVIGGQEMVGKGWTMLLECLSIGRSISLPALGTGAGKLACLATGSYAYTREQFGRSISQFEGVQEALEPIAGYTYMMDAARLLTAGMLDRGVRPSVPSAVLKYRNTDLMREVINHAMDVVAGRGVITGPRNFLARAYQAVPIGITVEGANILTRSLMVFGQGAIRCHPFIVEEIEAAGMDDNDKAARKFDGIFYRHLAHTTRNALRAFVLGLSKGWLESTPRQGDIQKYYRQLGRFSAAFALMTDVTLLTVGGGLKARQRLSGRMADCLVQLYYATAVIKQWHEEGYPEDQRDLVEWCLQTCLHDLQSAMRDAIINFPVAGLRWPLRLLIFPLGTTGLNGPDDRLGTRVAATIVRDTAVRQRISRGTFVNPDPNDPLGRVLNAYKLANETEGMRQRLHDAIRSRNEDELDGLALLMGHQRKELVDWACAQGIVTADECPKLEEALTALYDVIRVDAFDAEGLKALAKDAQGKRKVVERSPRS</sequence>
<dbReference type="InterPro" id="IPR037069">
    <property type="entry name" value="AcylCoA_DH/ox_N_sf"/>
</dbReference>
<comment type="pathway">
    <text evidence="2">Lipid metabolism; fatty acid beta-oxidation.</text>
</comment>
<evidence type="ECO:0000256" key="10">
    <source>
        <dbReference type="ARBA" id="ARBA00047882"/>
    </source>
</evidence>
<comment type="caution">
    <text evidence="16">The sequence shown here is derived from an EMBL/GenBank/DDBJ whole genome shotgun (WGS) entry which is preliminary data.</text>
</comment>
<dbReference type="Pfam" id="PF00441">
    <property type="entry name" value="Acyl-CoA_dh_1"/>
    <property type="match status" value="1"/>
</dbReference>
<keyword evidence="12" id="KW-0812">Transmembrane</keyword>
<protein>
    <recommendedName>
        <fullName evidence="6">Acyl-coenzyme A dehydrogenase</fullName>
        <ecNumber evidence="4">1.3.8.7</ecNumber>
        <ecNumber evidence="5">1.3.8.8</ecNumber>
    </recommendedName>
</protein>
<evidence type="ECO:0000259" key="15">
    <source>
        <dbReference type="Pfam" id="PF09317"/>
    </source>
</evidence>
<evidence type="ECO:0000256" key="8">
    <source>
        <dbReference type="ARBA" id="ARBA00022827"/>
    </source>
</evidence>